<dbReference type="RefSeq" id="WP_145111753.1">
    <property type="nucleotide sequence ID" value="NZ_CP036349.1"/>
</dbReference>
<evidence type="ECO:0000256" key="5">
    <source>
        <dbReference type="ARBA" id="ARBA00023002"/>
    </source>
</evidence>
<name>A0A518K828_9BACT</name>
<dbReference type="InterPro" id="IPR005117">
    <property type="entry name" value="NiRdtase/SiRdtase_haem-b_fer"/>
</dbReference>
<evidence type="ECO:0000259" key="9">
    <source>
        <dbReference type="Pfam" id="PF03460"/>
    </source>
</evidence>
<dbReference type="Gene3D" id="3.30.413.10">
    <property type="entry name" value="Sulfite Reductase Hemoprotein, domain 1"/>
    <property type="match status" value="2"/>
</dbReference>
<accession>A0A518K828</accession>
<dbReference type="GO" id="GO:0046872">
    <property type="term" value="F:metal ion binding"/>
    <property type="evidence" value="ECO:0007669"/>
    <property type="project" value="UniProtKB-KW"/>
</dbReference>
<keyword evidence="11" id="KW-1185">Reference proteome</keyword>
<dbReference type="GO" id="GO:0020037">
    <property type="term" value="F:heme binding"/>
    <property type="evidence" value="ECO:0007669"/>
    <property type="project" value="InterPro"/>
</dbReference>
<dbReference type="InterPro" id="IPR036136">
    <property type="entry name" value="Nit/Sulf_reduc_fer-like_dom_sf"/>
</dbReference>
<dbReference type="EC" id="1.8.7.1" evidence="10"/>
<sequence>MSEANGKSTGGFTAEQQNYLQGFALGADVARKVRGLPILSGTGGAMDDTVVVGALQPATSLLANDPTAIHRAAQDEQVAVGGKLVAEEVAKRDKNPRDMWDEMRGRAAAGEFPKGTDVFLTKYHGLFYVAPAQDSYMCRLRFPGGAIRSWQLRGLADLADRTAGGFADCTTRANLQLREIPATESINLLTGLQDLAIINYGAGADNIRNVTASPLSGVDPTELIDTLSLAKEMHYYLINHRELYGLPRKFNIAFDGGGSIAALEDTNDIGFTAVRLKAEAATDSLRQGIYFQFTLGGITGHKDFARPTGVLLKPEECVEVAAAVVQVFIRHGDRTNRNKARLKYLLDRWGFEKFVGEVEKEVGRELTKAPLDAVEPRPSDNRQTHVGIHPQKQPGFNYVGVVLPVGRMTSDQMRGLAQLSERYGDGDLRLTVWQNLLIANIPDESVEAAKGAIETLGLDWRATSVRAGLIACTGSAGCKYAGAPTKSNAMTIADYVEERLDMDVPVNIHLTGCHHSCAQHYIGDIGLIAANVEDPDDPDETVEGYHLFVGGGYGERQGIGRELFTGLPFRDVPARVAGLLQAYLDNRVSPAEAFVDFTRRVEIDGLREMCQGTLVSA</sequence>
<keyword evidence="6" id="KW-0408">Iron</keyword>
<feature type="domain" description="Nitrite/sulphite reductase 4Fe-4S" evidence="8">
    <location>
        <begin position="204"/>
        <end position="365"/>
    </location>
</feature>
<dbReference type="PANTHER" id="PTHR32439:SF0">
    <property type="entry name" value="FERREDOXIN--NITRITE REDUCTASE, CHLOROPLASTIC"/>
    <property type="match status" value="1"/>
</dbReference>
<keyword evidence="3" id="KW-0349">Heme</keyword>
<keyword evidence="7" id="KW-0411">Iron-sulfur</keyword>
<dbReference type="NCBIfam" id="TIGR02435">
    <property type="entry name" value="CobG"/>
    <property type="match status" value="1"/>
</dbReference>
<dbReference type="NCBIfam" id="NF007126">
    <property type="entry name" value="PRK09567.1"/>
    <property type="match status" value="1"/>
</dbReference>
<protein>
    <submittedName>
        <fullName evidence="10">Sulfite reductase [ferredoxin]</fullName>
        <ecNumber evidence="10">1.8.7.1</ecNumber>
    </submittedName>
</protein>
<dbReference type="AlphaFoldDB" id="A0A518K828"/>
<dbReference type="InterPro" id="IPR012798">
    <property type="entry name" value="Cbl_synth_CobG-like"/>
</dbReference>
<keyword evidence="4" id="KW-0479">Metal-binding</keyword>
<evidence type="ECO:0000256" key="4">
    <source>
        <dbReference type="ARBA" id="ARBA00022723"/>
    </source>
</evidence>
<dbReference type="GO" id="GO:0050311">
    <property type="term" value="F:sulfite reductase (ferredoxin) activity"/>
    <property type="evidence" value="ECO:0007669"/>
    <property type="project" value="UniProtKB-EC"/>
</dbReference>
<dbReference type="InterPro" id="IPR006067">
    <property type="entry name" value="NO2/SO3_Rdtase_4Fe4S_dom"/>
</dbReference>
<dbReference type="PANTHER" id="PTHR32439">
    <property type="entry name" value="FERREDOXIN--NITRITE REDUCTASE, CHLOROPLASTIC"/>
    <property type="match status" value="1"/>
</dbReference>
<feature type="domain" description="Nitrite/Sulfite reductase ferredoxin-like" evidence="9">
    <location>
        <begin position="134"/>
        <end position="189"/>
    </location>
</feature>
<evidence type="ECO:0000256" key="1">
    <source>
        <dbReference type="ARBA" id="ARBA00010429"/>
    </source>
</evidence>
<dbReference type="InterPro" id="IPR051329">
    <property type="entry name" value="NIR_SIR_4Fe-4S"/>
</dbReference>
<dbReference type="Pfam" id="PF03460">
    <property type="entry name" value="NIR_SIR_ferr"/>
    <property type="match status" value="2"/>
</dbReference>
<evidence type="ECO:0000313" key="10">
    <source>
        <dbReference type="EMBL" id="QDV73927.1"/>
    </source>
</evidence>
<organism evidence="10 11">
    <name type="scientific">Botrimarina mediterranea</name>
    <dbReference type="NCBI Taxonomy" id="2528022"/>
    <lineage>
        <taxon>Bacteria</taxon>
        <taxon>Pseudomonadati</taxon>
        <taxon>Planctomycetota</taxon>
        <taxon>Planctomycetia</taxon>
        <taxon>Pirellulales</taxon>
        <taxon>Lacipirellulaceae</taxon>
        <taxon>Botrimarina</taxon>
    </lineage>
</organism>
<evidence type="ECO:0000259" key="8">
    <source>
        <dbReference type="Pfam" id="PF01077"/>
    </source>
</evidence>
<keyword evidence="2" id="KW-0004">4Fe-4S</keyword>
<dbReference type="SUPFAM" id="SSF56014">
    <property type="entry name" value="Nitrite and sulphite reductase 4Fe-4S domain-like"/>
    <property type="match status" value="2"/>
</dbReference>
<dbReference type="Proteomes" id="UP000316426">
    <property type="component" value="Chromosome"/>
</dbReference>
<feature type="domain" description="Nitrite/Sulfite reductase ferredoxin-like" evidence="9">
    <location>
        <begin position="389"/>
        <end position="453"/>
    </location>
</feature>
<dbReference type="InterPro" id="IPR006066">
    <property type="entry name" value="NO2/SO3_Rdtase_FeS/sirohaem_BS"/>
</dbReference>
<evidence type="ECO:0000313" key="11">
    <source>
        <dbReference type="Proteomes" id="UP000316426"/>
    </source>
</evidence>
<dbReference type="Gene3D" id="3.90.480.10">
    <property type="entry name" value="Sulfite Reductase Hemoprotein,Domain 2"/>
    <property type="match status" value="1"/>
</dbReference>
<evidence type="ECO:0000256" key="6">
    <source>
        <dbReference type="ARBA" id="ARBA00023004"/>
    </source>
</evidence>
<dbReference type="EMBL" id="CP036349">
    <property type="protein sequence ID" value="QDV73927.1"/>
    <property type="molecule type" value="Genomic_DNA"/>
</dbReference>
<proteinExistence type="inferred from homology"/>
<gene>
    <name evidence="10" type="primary">sir_2</name>
    <name evidence="10" type="ORF">Spa11_21260</name>
</gene>
<dbReference type="Pfam" id="PF01077">
    <property type="entry name" value="NIR_SIR"/>
    <property type="match status" value="2"/>
</dbReference>
<evidence type="ECO:0000256" key="2">
    <source>
        <dbReference type="ARBA" id="ARBA00022485"/>
    </source>
</evidence>
<keyword evidence="5 10" id="KW-0560">Oxidoreductase</keyword>
<reference evidence="10 11" key="1">
    <citation type="submission" date="2019-02" db="EMBL/GenBank/DDBJ databases">
        <title>Deep-cultivation of Planctomycetes and their phenomic and genomic characterization uncovers novel biology.</title>
        <authorList>
            <person name="Wiegand S."/>
            <person name="Jogler M."/>
            <person name="Boedeker C."/>
            <person name="Pinto D."/>
            <person name="Vollmers J."/>
            <person name="Rivas-Marin E."/>
            <person name="Kohn T."/>
            <person name="Peeters S.H."/>
            <person name="Heuer A."/>
            <person name="Rast P."/>
            <person name="Oberbeckmann S."/>
            <person name="Bunk B."/>
            <person name="Jeske O."/>
            <person name="Meyerdierks A."/>
            <person name="Storesund J.E."/>
            <person name="Kallscheuer N."/>
            <person name="Luecker S."/>
            <person name="Lage O.M."/>
            <person name="Pohl T."/>
            <person name="Merkel B.J."/>
            <person name="Hornburger P."/>
            <person name="Mueller R.-W."/>
            <person name="Bruemmer F."/>
            <person name="Labrenz M."/>
            <person name="Spormann A.M."/>
            <person name="Op den Camp H."/>
            <person name="Overmann J."/>
            <person name="Amann R."/>
            <person name="Jetten M.S.M."/>
            <person name="Mascher T."/>
            <person name="Medema M.H."/>
            <person name="Devos D.P."/>
            <person name="Kaster A.-K."/>
            <person name="Ovreas L."/>
            <person name="Rohde M."/>
            <person name="Galperin M.Y."/>
            <person name="Jogler C."/>
        </authorList>
    </citation>
    <scope>NUCLEOTIDE SEQUENCE [LARGE SCALE GENOMIC DNA]</scope>
    <source>
        <strain evidence="10 11">Spa11</strain>
    </source>
</reference>
<evidence type="ECO:0000256" key="7">
    <source>
        <dbReference type="ARBA" id="ARBA00023014"/>
    </source>
</evidence>
<dbReference type="InterPro" id="IPR045854">
    <property type="entry name" value="NO2/SO3_Rdtase_4Fe4S_sf"/>
</dbReference>
<dbReference type="KEGG" id="bmei:Spa11_21260"/>
<dbReference type="GO" id="GO:0051539">
    <property type="term" value="F:4 iron, 4 sulfur cluster binding"/>
    <property type="evidence" value="ECO:0007669"/>
    <property type="project" value="UniProtKB-KW"/>
</dbReference>
<dbReference type="SUPFAM" id="SSF55124">
    <property type="entry name" value="Nitrite/Sulfite reductase N-terminal domain-like"/>
    <property type="match status" value="2"/>
</dbReference>
<comment type="similarity">
    <text evidence="1">Belongs to the nitrite and sulfite reductase 4Fe-4S domain family.</text>
</comment>
<dbReference type="PROSITE" id="PS00365">
    <property type="entry name" value="NIR_SIR"/>
    <property type="match status" value="1"/>
</dbReference>
<feature type="domain" description="Nitrite/sulphite reductase 4Fe-4S" evidence="8">
    <location>
        <begin position="500"/>
        <end position="585"/>
    </location>
</feature>
<evidence type="ECO:0000256" key="3">
    <source>
        <dbReference type="ARBA" id="ARBA00022617"/>
    </source>
</evidence>